<comment type="similarity">
    <text evidence="3 8">Belongs to the acyl-CoA dehydrogenase family.</text>
</comment>
<feature type="domain" description="Acyl-CoA dehydrogenase/oxidase N-terminal" evidence="11">
    <location>
        <begin position="12"/>
        <end position="122"/>
    </location>
</feature>
<evidence type="ECO:0000256" key="1">
    <source>
        <dbReference type="ARBA" id="ARBA00001974"/>
    </source>
</evidence>
<evidence type="ECO:0000256" key="6">
    <source>
        <dbReference type="ARBA" id="ARBA00022827"/>
    </source>
</evidence>
<dbReference type="SUPFAM" id="SSF56645">
    <property type="entry name" value="Acyl-CoA dehydrogenase NM domain-like"/>
    <property type="match status" value="1"/>
</dbReference>
<dbReference type="Proteomes" id="UP000183685">
    <property type="component" value="Unassembled WGS sequence"/>
</dbReference>
<name>A0A1G7BG96_9PROT</name>
<evidence type="ECO:0000256" key="8">
    <source>
        <dbReference type="RuleBase" id="RU362125"/>
    </source>
</evidence>
<dbReference type="STRING" id="637679.GCA_001550055_03668"/>
<dbReference type="EMBL" id="FNAK01000005">
    <property type="protein sequence ID" value="SDE26044.1"/>
    <property type="molecule type" value="Genomic_DNA"/>
</dbReference>
<dbReference type="FunFam" id="1.20.140.10:FF:000001">
    <property type="entry name" value="Acyl-CoA dehydrogenase"/>
    <property type="match status" value="1"/>
</dbReference>
<keyword evidence="7 8" id="KW-0560">Oxidoreductase</keyword>
<accession>A0A1G7BG96</accession>
<feature type="domain" description="Acyl-CoA oxidase/dehydrogenase middle" evidence="10">
    <location>
        <begin position="126"/>
        <end position="222"/>
    </location>
</feature>
<dbReference type="PROSITE" id="PS00072">
    <property type="entry name" value="ACYL_COA_DH_1"/>
    <property type="match status" value="1"/>
</dbReference>
<dbReference type="InterPro" id="IPR006091">
    <property type="entry name" value="Acyl-CoA_Oxase/DH_mid-dom"/>
</dbReference>
<sequence>MIPNLQSFGFSADQQALFDTAYKYGEKELWPLLPKMDDEDWFPADAYKAMADTGFLGTTVPESYGGAELDFISQALLAEAFSYWNHCLSASWGASENLCINNIVRNANDAQKAKYLPRFTKGAIGALGLTEPGAGSDALGSMATTARKDGDHYVLNGRKMFITNGPVADILLVYAKTNPEAGPHGISAFIVEKEFPGFEVAQKLDKMGWRGSPTGELVFNDCRVPAENLVGGENQGVAVVMSGLNIERAFLCASSIGVAQRALDLAVDYAKERAQFGRPIAQFQLVQGILADMYTDVETMRATSYQLLKEVNDLERGGGGRGPVHMRTAMAALHTGRAMMRVLDNAVQIHGGMGFMRETEVNRLYRSGKVIEIGAGTNQIRQTIIAQELLK</sequence>
<dbReference type="GO" id="GO:0050660">
    <property type="term" value="F:flavin adenine dinucleotide binding"/>
    <property type="evidence" value="ECO:0007669"/>
    <property type="project" value="InterPro"/>
</dbReference>
<dbReference type="PANTHER" id="PTHR43884:SF12">
    <property type="entry name" value="ISOVALERYL-COA DEHYDROGENASE, MITOCHONDRIAL-RELATED"/>
    <property type="match status" value="1"/>
</dbReference>
<dbReference type="PIRSF" id="PIRSF016578">
    <property type="entry name" value="HsaA"/>
    <property type="match status" value="1"/>
</dbReference>
<organism evidence="12 13">
    <name type="scientific">Kordiimonas lacus</name>
    <dbReference type="NCBI Taxonomy" id="637679"/>
    <lineage>
        <taxon>Bacteria</taxon>
        <taxon>Pseudomonadati</taxon>
        <taxon>Pseudomonadota</taxon>
        <taxon>Alphaproteobacteria</taxon>
        <taxon>Kordiimonadales</taxon>
        <taxon>Kordiimonadaceae</taxon>
        <taxon>Kordiimonas</taxon>
    </lineage>
</organism>
<evidence type="ECO:0000259" key="11">
    <source>
        <dbReference type="Pfam" id="PF02771"/>
    </source>
</evidence>
<dbReference type="InterPro" id="IPR009100">
    <property type="entry name" value="AcylCoA_DH/oxidase_NM_dom_sf"/>
</dbReference>
<dbReference type="PANTHER" id="PTHR43884">
    <property type="entry name" value="ACYL-COA DEHYDROGENASE"/>
    <property type="match status" value="1"/>
</dbReference>
<gene>
    <name evidence="12" type="ORF">SAMN04488071_2503</name>
</gene>
<dbReference type="Pfam" id="PF02770">
    <property type="entry name" value="Acyl-CoA_dh_M"/>
    <property type="match status" value="1"/>
</dbReference>
<dbReference type="InterPro" id="IPR013786">
    <property type="entry name" value="AcylCoA_DH/ox_N"/>
</dbReference>
<evidence type="ECO:0000259" key="9">
    <source>
        <dbReference type="Pfam" id="PF00441"/>
    </source>
</evidence>
<dbReference type="Pfam" id="PF00441">
    <property type="entry name" value="Acyl-CoA_dh_1"/>
    <property type="match status" value="1"/>
</dbReference>
<evidence type="ECO:0000313" key="13">
    <source>
        <dbReference type="Proteomes" id="UP000183685"/>
    </source>
</evidence>
<evidence type="ECO:0000256" key="5">
    <source>
        <dbReference type="ARBA" id="ARBA00022630"/>
    </source>
</evidence>
<feature type="domain" description="Acyl-CoA dehydrogenase/oxidase C-terminal" evidence="9">
    <location>
        <begin position="234"/>
        <end position="389"/>
    </location>
</feature>
<dbReference type="InterPro" id="IPR006089">
    <property type="entry name" value="Acyl-CoA_DH_CS"/>
</dbReference>
<dbReference type="AlphaFoldDB" id="A0A1G7BG96"/>
<dbReference type="SUPFAM" id="SSF47203">
    <property type="entry name" value="Acyl-CoA dehydrogenase C-terminal domain-like"/>
    <property type="match status" value="1"/>
</dbReference>
<evidence type="ECO:0000256" key="7">
    <source>
        <dbReference type="ARBA" id="ARBA00023002"/>
    </source>
</evidence>
<evidence type="ECO:0000313" key="12">
    <source>
        <dbReference type="EMBL" id="SDE26044.1"/>
    </source>
</evidence>
<dbReference type="InterPro" id="IPR037069">
    <property type="entry name" value="AcylCoA_DH/ox_N_sf"/>
</dbReference>
<dbReference type="Pfam" id="PF02771">
    <property type="entry name" value="Acyl-CoA_dh_N"/>
    <property type="match status" value="1"/>
</dbReference>
<evidence type="ECO:0000256" key="4">
    <source>
        <dbReference type="ARBA" id="ARBA00022456"/>
    </source>
</evidence>
<dbReference type="RefSeq" id="WP_068307666.1">
    <property type="nucleotide sequence ID" value="NZ_FNAK01000005.1"/>
</dbReference>
<dbReference type="FunFam" id="2.40.110.10:FF:000001">
    <property type="entry name" value="Acyl-CoA dehydrogenase, mitochondrial"/>
    <property type="match status" value="1"/>
</dbReference>
<proteinExistence type="inferred from homology"/>
<dbReference type="InterPro" id="IPR036250">
    <property type="entry name" value="AcylCo_DH-like_C"/>
</dbReference>
<protein>
    <submittedName>
        <fullName evidence="12">Isovaleryl-CoA dehydrogenase</fullName>
    </submittedName>
</protein>
<dbReference type="Gene3D" id="2.40.110.10">
    <property type="entry name" value="Butyryl-CoA Dehydrogenase, subunit A, domain 2"/>
    <property type="match status" value="1"/>
</dbReference>
<dbReference type="Gene3D" id="1.20.140.10">
    <property type="entry name" value="Butyryl-CoA Dehydrogenase, subunit A, domain 3"/>
    <property type="match status" value="1"/>
</dbReference>
<dbReference type="GO" id="GO:0008470">
    <property type="term" value="F:3-methylbutanoyl-CoA dehydrogenase activity"/>
    <property type="evidence" value="ECO:0007669"/>
    <property type="project" value="TreeGrafter"/>
</dbReference>
<dbReference type="OrthoDB" id="9775090at2"/>
<dbReference type="GO" id="GO:0006552">
    <property type="term" value="P:L-leucine catabolic process"/>
    <property type="evidence" value="ECO:0007669"/>
    <property type="project" value="TreeGrafter"/>
</dbReference>
<dbReference type="InterPro" id="IPR009075">
    <property type="entry name" value="AcylCo_DH/oxidase_C"/>
</dbReference>
<evidence type="ECO:0000259" key="10">
    <source>
        <dbReference type="Pfam" id="PF02770"/>
    </source>
</evidence>
<comment type="cofactor">
    <cofactor evidence="1 8">
        <name>FAD</name>
        <dbReference type="ChEBI" id="CHEBI:57692"/>
    </cofactor>
</comment>
<evidence type="ECO:0000256" key="2">
    <source>
        <dbReference type="ARBA" id="ARBA00005109"/>
    </source>
</evidence>
<keyword evidence="4" id="KW-0101">Branched-chain amino acid catabolism</keyword>
<comment type="pathway">
    <text evidence="2">Amino-acid degradation; L-valine degradation.</text>
</comment>
<dbReference type="Gene3D" id="1.10.540.10">
    <property type="entry name" value="Acyl-CoA dehydrogenase/oxidase, N-terminal domain"/>
    <property type="match status" value="1"/>
</dbReference>
<evidence type="ECO:0000256" key="3">
    <source>
        <dbReference type="ARBA" id="ARBA00009347"/>
    </source>
</evidence>
<dbReference type="InterPro" id="IPR046373">
    <property type="entry name" value="Acyl-CoA_Oxase/DH_mid-dom_sf"/>
</dbReference>
<keyword evidence="6 8" id="KW-0274">FAD</keyword>
<reference evidence="12 13" key="1">
    <citation type="submission" date="2016-10" db="EMBL/GenBank/DDBJ databases">
        <authorList>
            <person name="de Groot N.N."/>
        </authorList>
    </citation>
    <scope>NUCLEOTIDE SEQUENCE [LARGE SCALE GENOMIC DNA]</scope>
    <source>
        <strain evidence="12 13">CGMCC 1.9109</strain>
    </source>
</reference>
<keyword evidence="5 8" id="KW-0285">Flavoprotein</keyword>
<keyword evidence="13" id="KW-1185">Reference proteome</keyword>